<dbReference type="GO" id="GO:0008080">
    <property type="term" value="F:N-acetyltransferase activity"/>
    <property type="evidence" value="ECO:0007669"/>
    <property type="project" value="InterPro"/>
</dbReference>
<evidence type="ECO:0000313" key="4">
    <source>
        <dbReference type="EMBL" id="RGS72456.1"/>
    </source>
</evidence>
<dbReference type="AlphaFoldDB" id="A0A412KUW0"/>
<dbReference type="PROSITE" id="PS51186">
    <property type="entry name" value="GNAT"/>
    <property type="match status" value="1"/>
</dbReference>
<evidence type="ECO:0000256" key="1">
    <source>
        <dbReference type="ARBA" id="ARBA00022679"/>
    </source>
</evidence>
<comment type="caution">
    <text evidence="4">The sequence shown here is derived from an EMBL/GenBank/DDBJ whole genome shotgun (WGS) entry which is preliminary data.</text>
</comment>
<evidence type="ECO:0000259" key="3">
    <source>
        <dbReference type="PROSITE" id="PS51186"/>
    </source>
</evidence>
<dbReference type="PANTHER" id="PTHR43626">
    <property type="entry name" value="ACYL-COA N-ACYLTRANSFERASE"/>
    <property type="match status" value="1"/>
</dbReference>
<evidence type="ECO:0000256" key="2">
    <source>
        <dbReference type="ARBA" id="ARBA00023315"/>
    </source>
</evidence>
<dbReference type="PANTHER" id="PTHR43626:SF4">
    <property type="entry name" value="GCN5-RELATED N-ACETYLTRANSFERASE 2, CHLOROPLASTIC"/>
    <property type="match status" value="1"/>
</dbReference>
<gene>
    <name evidence="4" type="ORF">DWX78_03095</name>
</gene>
<dbReference type="Proteomes" id="UP000285981">
    <property type="component" value="Unassembled WGS sequence"/>
</dbReference>
<name>A0A412KUW0_9FIRM</name>
<evidence type="ECO:0000313" key="5">
    <source>
        <dbReference type="Proteomes" id="UP000285981"/>
    </source>
</evidence>
<reference evidence="4 5" key="1">
    <citation type="submission" date="2018-08" db="EMBL/GenBank/DDBJ databases">
        <title>A genome reference for cultivated species of the human gut microbiota.</title>
        <authorList>
            <person name="Zou Y."/>
            <person name="Xue W."/>
            <person name="Luo G."/>
        </authorList>
    </citation>
    <scope>NUCLEOTIDE SEQUENCE [LARGE SCALE GENOMIC DNA]</scope>
    <source>
        <strain evidence="4 5">AF21-25</strain>
    </source>
</reference>
<dbReference type="EMBL" id="QRVU01000010">
    <property type="protein sequence ID" value="RGS72456.1"/>
    <property type="molecule type" value="Genomic_DNA"/>
</dbReference>
<organism evidence="4 5">
    <name type="scientific">Dorea formicigenerans</name>
    <dbReference type="NCBI Taxonomy" id="39486"/>
    <lineage>
        <taxon>Bacteria</taxon>
        <taxon>Bacillati</taxon>
        <taxon>Bacillota</taxon>
        <taxon>Clostridia</taxon>
        <taxon>Lachnospirales</taxon>
        <taxon>Lachnospiraceae</taxon>
        <taxon>Dorea</taxon>
    </lineage>
</organism>
<dbReference type="InterPro" id="IPR000182">
    <property type="entry name" value="GNAT_dom"/>
</dbReference>
<accession>A0A412KUW0</accession>
<dbReference type="InterPro" id="IPR045039">
    <property type="entry name" value="NSI-like"/>
</dbReference>
<sequence>MRREDFKIIQSMNYEEMIPMFIEAGLEMEADEQRPEGLLTCYELIDNNTKKRVGGASLAYISGEYVIKTVAIKKTYQGSGLGTELVNAIIQDAKERGATRVYLSAKVPQFYKTLGFTVVPSDEAPNISTCHLCYRYHNGCDSEIMMKGL</sequence>
<proteinExistence type="predicted"/>
<dbReference type="InterPro" id="IPR016181">
    <property type="entry name" value="Acyl_CoA_acyltransferase"/>
</dbReference>
<dbReference type="GO" id="GO:0005737">
    <property type="term" value="C:cytoplasm"/>
    <property type="evidence" value="ECO:0007669"/>
    <property type="project" value="TreeGrafter"/>
</dbReference>
<feature type="domain" description="N-acetyltransferase" evidence="3">
    <location>
        <begin position="1"/>
        <end position="139"/>
    </location>
</feature>
<keyword evidence="2" id="KW-0012">Acyltransferase</keyword>
<protein>
    <submittedName>
        <fullName evidence="4">GNAT family N-acetyltransferase</fullName>
    </submittedName>
</protein>
<dbReference type="CDD" id="cd04301">
    <property type="entry name" value="NAT_SF"/>
    <property type="match status" value="1"/>
</dbReference>
<dbReference type="Gene3D" id="3.40.630.30">
    <property type="match status" value="1"/>
</dbReference>
<keyword evidence="1 4" id="KW-0808">Transferase</keyword>
<dbReference type="SUPFAM" id="SSF55729">
    <property type="entry name" value="Acyl-CoA N-acyltransferases (Nat)"/>
    <property type="match status" value="1"/>
</dbReference>
<dbReference type="Pfam" id="PF00583">
    <property type="entry name" value="Acetyltransf_1"/>
    <property type="match status" value="1"/>
</dbReference>